<dbReference type="Proteomes" id="UP000297646">
    <property type="component" value="Unassembled WGS sequence"/>
</dbReference>
<evidence type="ECO:0000313" key="3">
    <source>
        <dbReference type="EMBL" id="TGE72116.1"/>
    </source>
</evidence>
<evidence type="ECO:0000256" key="1">
    <source>
        <dbReference type="SAM" id="MobiDB-lite"/>
    </source>
</evidence>
<sequence length="187" mass="19303">MKGVKAIGIVALVFLLGFGGAMAWNVADGRDTTTQEAKQAKASSKVVKSSSSRESSSSSSVSSSSSSSVSSSVASSAPVVSEATSQTEVAPVAQPAATSVTAESVTPAPVSDSERAVDAVVAYVRDHGSLRHGVTFYIRSNTGSVYQIESREDNPADPQVTSTAGMYHYDATTNQVTQLDDVTGEFK</sequence>
<accession>A0A4Z0RYM6</accession>
<gene>
    <name evidence="3" type="ORF">C6P11_06640</name>
</gene>
<dbReference type="EMBL" id="PVSN01000043">
    <property type="protein sequence ID" value="TGE72116.1"/>
    <property type="molecule type" value="Genomic_DNA"/>
</dbReference>
<dbReference type="RefSeq" id="WP_135519706.1">
    <property type="nucleotide sequence ID" value="NZ_PVSN01000043.1"/>
</dbReference>
<organism evidence="3 4">
    <name type="scientific">Weissella confusa</name>
    <name type="common">Lactobacillus confusus</name>
    <dbReference type="NCBI Taxonomy" id="1583"/>
    <lineage>
        <taxon>Bacteria</taxon>
        <taxon>Bacillati</taxon>
        <taxon>Bacillota</taxon>
        <taxon>Bacilli</taxon>
        <taxon>Lactobacillales</taxon>
        <taxon>Lactobacillaceae</taxon>
        <taxon>Weissella</taxon>
    </lineage>
</organism>
<keyword evidence="2" id="KW-0732">Signal</keyword>
<protein>
    <submittedName>
        <fullName evidence="3">Uncharacterized protein</fullName>
    </submittedName>
</protein>
<feature type="compositionally biased region" description="Low complexity" evidence="1">
    <location>
        <begin position="41"/>
        <end position="81"/>
    </location>
</feature>
<reference evidence="3 4" key="1">
    <citation type="submission" date="2018-03" db="EMBL/GenBank/DDBJ databases">
        <title>Genome sequencing of Weissella confusa isolates.</title>
        <authorList>
            <person name="Kajala I."/>
            <person name="Baruah R."/>
            <person name="Bergsveinson J."/>
            <person name="Juvonen R."/>
            <person name="Ziola B."/>
        </authorList>
    </citation>
    <scope>NUCLEOTIDE SEQUENCE [LARGE SCALE GENOMIC DNA]</scope>
    <source>
        <strain evidence="3 4">VTT E-062653</strain>
    </source>
</reference>
<evidence type="ECO:0000256" key="2">
    <source>
        <dbReference type="SAM" id="SignalP"/>
    </source>
</evidence>
<feature type="region of interest" description="Disordered" evidence="1">
    <location>
        <begin position="31"/>
        <end position="113"/>
    </location>
</feature>
<feature type="signal peptide" evidence="2">
    <location>
        <begin position="1"/>
        <end position="23"/>
    </location>
</feature>
<evidence type="ECO:0000313" key="4">
    <source>
        <dbReference type="Proteomes" id="UP000297646"/>
    </source>
</evidence>
<dbReference type="AlphaFoldDB" id="A0A4Z0RYM6"/>
<dbReference type="OrthoDB" id="9809485at2"/>
<name>A0A4Z0RYM6_WEICO</name>
<feature type="chain" id="PRO_5021316738" evidence="2">
    <location>
        <begin position="24"/>
        <end position="187"/>
    </location>
</feature>
<comment type="caution">
    <text evidence="3">The sequence shown here is derived from an EMBL/GenBank/DDBJ whole genome shotgun (WGS) entry which is preliminary data.</text>
</comment>
<proteinExistence type="predicted"/>